<dbReference type="SUPFAM" id="SSF56436">
    <property type="entry name" value="C-type lectin-like"/>
    <property type="match status" value="1"/>
</dbReference>
<organism evidence="4 5">
    <name type="scientific">Massilia niabensis</name>
    <dbReference type="NCBI Taxonomy" id="544910"/>
    <lineage>
        <taxon>Bacteria</taxon>
        <taxon>Pseudomonadati</taxon>
        <taxon>Pseudomonadota</taxon>
        <taxon>Betaproteobacteria</taxon>
        <taxon>Burkholderiales</taxon>
        <taxon>Oxalobacteraceae</taxon>
        <taxon>Telluria group</taxon>
        <taxon>Massilia</taxon>
    </lineage>
</organism>
<proteinExistence type="predicted"/>
<feature type="compositionally biased region" description="Low complexity" evidence="1">
    <location>
        <begin position="85"/>
        <end position="124"/>
    </location>
</feature>
<feature type="signal peptide" evidence="2">
    <location>
        <begin position="1"/>
        <end position="17"/>
    </location>
</feature>
<protein>
    <submittedName>
        <fullName evidence="4">Formylglycine-generating enzyme family protein</fullName>
    </submittedName>
</protein>
<evidence type="ECO:0000256" key="2">
    <source>
        <dbReference type="SAM" id="SignalP"/>
    </source>
</evidence>
<dbReference type="PANTHER" id="PTHR23150">
    <property type="entry name" value="SULFATASE MODIFYING FACTOR 1, 2"/>
    <property type="match status" value="1"/>
</dbReference>
<feature type="chain" id="PRO_5045063131" evidence="2">
    <location>
        <begin position="18"/>
        <end position="374"/>
    </location>
</feature>
<sequence length="374" mass="39842">MWHTLLKVCVLVGPAFACCGNAHGRAPDMQAPGIVPKASPEQFELAFWNSIKDSTHASDYEAYLKAYPKGRFAPLAQARMARLRAPPAQGAAAQGPPAPAAKAKQAPAKPAAPASSGASPAAPPAAAAATPAVAKAGAEIRDCPACPVLVAIPAGSFTMGNNTSDPSEKPAHQVTIATPFAIGKFEVTVQQWNACVDARGCPAIAQPANTPPNAPMRDLSWDDAQQYVKWLGTASGKPYRLPTEAEWEFAARGGTATRYWWGEQMVPGKANCKDCGPPWSADRPAGVGSFAANPYGVHDTSGSLWEWVSDCWHNNFKNAPVDGSSWDQPNCRVRVIRGGSWREGAAYMVASTRFRYDASVRQWQNGFRVARSLK</sequence>
<accession>A0ABW0L3J7</accession>
<dbReference type="Pfam" id="PF03781">
    <property type="entry name" value="FGE-sulfatase"/>
    <property type="match status" value="1"/>
</dbReference>
<dbReference type="EMBL" id="JBHSMU010000010">
    <property type="protein sequence ID" value="MFC5460370.1"/>
    <property type="molecule type" value="Genomic_DNA"/>
</dbReference>
<name>A0ABW0L3J7_9BURK</name>
<reference evidence="5" key="1">
    <citation type="journal article" date="2019" name="Int. J. Syst. Evol. Microbiol.">
        <title>The Global Catalogue of Microorganisms (GCM) 10K type strain sequencing project: providing services to taxonomists for standard genome sequencing and annotation.</title>
        <authorList>
            <consortium name="The Broad Institute Genomics Platform"/>
            <consortium name="The Broad Institute Genome Sequencing Center for Infectious Disease"/>
            <person name="Wu L."/>
            <person name="Ma J."/>
        </authorList>
    </citation>
    <scope>NUCLEOTIDE SEQUENCE [LARGE SCALE GENOMIC DNA]</scope>
    <source>
        <strain evidence="5">KACC 12649</strain>
    </source>
</reference>
<keyword evidence="2" id="KW-0732">Signal</keyword>
<dbReference type="Gene3D" id="3.90.1580.10">
    <property type="entry name" value="paralog of FGE (formylglycine-generating enzyme)"/>
    <property type="match status" value="1"/>
</dbReference>
<gene>
    <name evidence="4" type="ORF">ACFPN5_11195</name>
</gene>
<dbReference type="InterPro" id="IPR051043">
    <property type="entry name" value="Sulfatase_Mod_Factor_Kinase"/>
</dbReference>
<dbReference type="PANTHER" id="PTHR23150:SF35">
    <property type="entry name" value="BLL6746 PROTEIN"/>
    <property type="match status" value="1"/>
</dbReference>
<dbReference type="InterPro" id="IPR016187">
    <property type="entry name" value="CTDL_fold"/>
</dbReference>
<comment type="caution">
    <text evidence="4">The sequence shown here is derived from an EMBL/GenBank/DDBJ whole genome shotgun (WGS) entry which is preliminary data.</text>
</comment>
<evidence type="ECO:0000313" key="5">
    <source>
        <dbReference type="Proteomes" id="UP001596050"/>
    </source>
</evidence>
<evidence type="ECO:0000313" key="4">
    <source>
        <dbReference type="EMBL" id="MFC5460370.1"/>
    </source>
</evidence>
<evidence type="ECO:0000259" key="3">
    <source>
        <dbReference type="Pfam" id="PF03781"/>
    </source>
</evidence>
<feature type="region of interest" description="Disordered" evidence="1">
    <location>
        <begin position="83"/>
        <end position="124"/>
    </location>
</feature>
<feature type="domain" description="Sulfatase-modifying factor enzyme-like" evidence="3">
    <location>
        <begin position="147"/>
        <end position="371"/>
    </location>
</feature>
<dbReference type="Proteomes" id="UP001596050">
    <property type="component" value="Unassembled WGS sequence"/>
</dbReference>
<dbReference type="RefSeq" id="WP_379783173.1">
    <property type="nucleotide sequence ID" value="NZ_JBHSMU010000010.1"/>
</dbReference>
<evidence type="ECO:0000256" key="1">
    <source>
        <dbReference type="SAM" id="MobiDB-lite"/>
    </source>
</evidence>
<keyword evidence="5" id="KW-1185">Reference proteome</keyword>
<dbReference type="InterPro" id="IPR005532">
    <property type="entry name" value="SUMF_dom"/>
</dbReference>
<dbReference type="InterPro" id="IPR042095">
    <property type="entry name" value="SUMF_sf"/>
</dbReference>